<organism evidence="8 9">
    <name type="scientific">Rhodalgimonas zhirmunskyi</name>
    <dbReference type="NCBI Taxonomy" id="2964767"/>
    <lineage>
        <taxon>Bacteria</taxon>
        <taxon>Pseudomonadati</taxon>
        <taxon>Pseudomonadota</taxon>
        <taxon>Alphaproteobacteria</taxon>
        <taxon>Rhodobacterales</taxon>
        <taxon>Roseobacteraceae</taxon>
        <taxon>Rhodalgimonas</taxon>
    </lineage>
</organism>
<feature type="transmembrane region" description="Helical" evidence="7">
    <location>
        <begin position="12"/>
        <end position="33"/>
    </location>
</feature>
<feature type="transmembrane region" description="Helical" evidence="7">
    <location>
        <begin position="224"/>
        <end position="244"/>
    </location>
</feature>
<dbReference type="RefSeq" id="WP_317626570.1">
    <property type="nucleotide sequence ID" value="NZ_JANFFA010000003.1"/>
</dbReference>
<keyword evidence="6 7" id="KW-0472">Membrane</keyword>
<sequence length="403" mass="42035">MSALEAFGNAGFRRYYIAAVSGVNGNWIFRVLLSWSAWDLTNSPSFVGLIAGLSLLPVAIVGPLFGAWTDRRPILSSFKLVSYGLLTPPLALFLLLITGLLTPPMVVVIALGFGVAIAAYHPVRQSLGPRLVEPPQIGSVVSLAALNFNLGRLLSPAIGGFLIGAVGMELAALISVGLFLPNLVLGPTLRPREKFADGERQGFLADLAEGLRAGWQRIGVRRSLMLTIAGLGPVRAVTELLALIADGEFDQGAQGLGLLTSAVGAGALLAAIFQVVAGPRLAAMALVRYGVIAAGFAGTAALTLAPNFHMALLCAPLAGFAGTYVGVTLQIGIQSRIEDELRARIMSLWMLSVTLSTSVLAFLISALSEVLGLGGATAWVLGVASVAVLALAMTRKRQGYDPR</sequence>
<evidence type="ECO:0000313" key="9">
    <source>
        <dbReference type="Proteomes" id="UP001227162"/>
    </source>
</evidence>
<keyword evidence="9" id="KW-1185">Reference proteome</keyword>
<name>A0AAJ1U8L7_9RHOB</name>
<gene>
    <name evidence="8" type="ORF">NOI20_12650</name>
</gene>
<proteinExistence type="predicted"/>
<evidence type="ECO:0000256" key="4">
    <source>
        <dbReference type="ARBA" id="ARBA00022692"/>
    </source>
</evidence>
<reference evidence="8" key="1">
    <citation type="submission" date="2022-07" db="EMBL/GenBank/DDBJ databases">
        <authorList>
            <person name="Otstavnykh N."/>
            <person name="Isaeva M."/>
            <person name="Bystritskaya E."/>
        </authorList>
    </citation>
    <scope>NUCLEOTIDE SEQUENCE</scope>
    <source>
        <strain evidence="8">10Alg 79</strain>
    </source>
</reference>
<keyword evidence="5 7" id="KW-1133">Transmembrane helix</keyword>
<evidence type="ECO:0000256" key="1">
    <source>
        <dbReference type="ARBA" id="ARBA00004651"/>
    </source>
</evidence>
<evidence type="ECO:0000256" key="2">
    <source>
        <dbReference type="ARBA" id="ARBA00022448"/>
    </source>
</evidence>
<evidence type="ECO:0000256" key="6">
    <source>
        <dbReference type="ARBA" id="ARBA00023136"/>
    </source>
</evidence>
<dbReference type="PANTHER" id="PTHR23513">
    <property type="entry name" value="INTEGRAL MEMBRANE EFFLUX PROTEIN-RELATED"/>
    <property type="match status" value="1"/>
</dbReference>
<dbReference type="CDD" id="cd06173">
    <property type="entry name" value="MFS_MefA_like"/>
    <property type="match status" value="1"/>
</dbReference>
<reference evidence="8" key="2">
    <citation type="submission" date="2023-04" db="EMBL/GenBank/DDBJ databases">
        <title>'Rhodoalgimonas zhirmunskyi' gen. nov., isolated from a red alga.</title>
        <authorList>
            <person name="Nedashkovskaya O.I."/>
            <person name="Otstavnykh N.Y."/>
            <person name="Bystritskaya E.P."/>
            <person name="Balabanova L.A."/>
            <person name="Isaeva M.P."/>
        </authorList>
    </citation>
    <scope>NUCLEOTIDE SEQUENCE</scope>
    <source>
        <strain evidence="8">10Alg 79</strain>
    </source>
</reference>
<comment type="subcellular location">
    <subcellularLocation>
        <location evidence="1">Cell membrane</location>
        <topology evidence="1">Multi-pass membrane protein</topology>
    </subcellularLocation>
</comment>
<dbReference type="EMBL" id="JANFFA010000003">
    <property type="protein sequence ID" value="MDQ2094964.1"/>
    <property type="molecule type" value="Genomic_DNA"/>
</dbReference>
<dbReference type="PANTHER" id="PTHR23513:SF6">
    <property type="entry name" value="MAJOR FACILITATOR SUPERFAMILY ASSOCIATED DOMAIN-CONTAINING PROTEIN"/>
    <property type="match status" value="1"/>
</dbReference>
<evidence type="ECO:0000313" key="8">
    <source>
        <dbReference type="EMBL" id="MDQ2094964.1"/>
    </source>
</evidence>
<protein>
    <submittedName>
        <fullName evidence="8">MFS transporter</fullName>
    </submittedName>
</protein>
<accession>A0AAJ1U8L7</accession>
<feature type="transmembrane region" description="Helical" evidence="7">
    <location>
        <begin position="310"/>
        <end position="333"/>
    </location>
</feature>
<dbReference type="SUPFAM" id="SSF103473">
    <property type="entry name" value="MFS general substrate transporter"/>
    <property type="match status" value="1"/>
</dbReference>
<comment type="caution">
    <text evidence="8">The sequence shown here is derived from an EMBL/GenBank/DDBJ whole genome shotgun (WGS) entry which is preliminary data.</text>
</comment>
<dbReference type="GO" id="GO:0005886">
    <property type="term" value="C:plasma membrane"/>
    <property type="evidence" value="ECO:0007669"/>
    <property type="project" value="UniProtKB-SubCell"/>
</dbReference>
<keyword evidence="4 7" id="KW-0812">Transmembrane</keyword>
<evidence type="ECO:0000256" key="5">
    <source>
        <dbReference type="ARBA" id="ARBA00022989"/>
    </source>
</evidence>
<keyword evidence="3" id="KW-1003">Cell membrane</keyword>
<dbReference type="Proteomes" id="UP001227162">
    <property type="component" value="Unassembled WGS sequence"/>
</dbReference>
<dbReference type="InterPro" id="IPR010290">
    <property type="entry name" value="TM_effector"/>
</dbReference>
<feature type="transmembrane region" description="Helical" evidence="7">
    <location>
        <begin position="45"/>
        <end position="68"/>
    </location>
</feature>
<feature type="transmembrane region" description="Helical" evidence="7">
    <location>
        <begin position="256"/>
        <end position="277"/>
    </location>
</feature>
<feature type="transmembrane region" description="Helical" evidence="7">
    <location>
        <begin position="345"/>
        <end position="364"/>
    </location>
</feature>
<feature type="transmembrane region" description="Helical" evidence="7">
    <location>
        <begin position="370"/>
        <end position="393"/>
    </location>
</feature>
<evidence type="ECO:0000256" key="7">
    <source>
        <dbReference type="SAM" id="Phobius"/>
    </source>
</evidence>
<dbReference type="Pfam" id="PF05977">
    <property type="entry name" value="MFS_3"/>
    <property type="match status" value="1"/>
</dbReference>
<feature type="transmembrane region" description="Helical" evidence="7">
    <location>
        <begin position="286"/>
        <end position="304"/>
    </location>
</feature>
<dbReference type="AlphaFoldDB" id="A0AAJ1U8L7"/>
<dbReference type="InterPro" id="IPR036259">
    <property type="entry name" value="MFS_trans_sf"/>
</dbReference>
<feature type="transmembrane region" description="Helical" evidence="7">
    <location>
        <begin position="161"/>
        <end position="185"/>
    </location>
</feature>
<feature type="transmembrane region" description="Helical" evidence="7">
    <location>
        <begin position="80"/>
        <end position="99"/>
    </location>
</feature>
<keyword evidence="2" id="KW-0813">Transport</keyword>
<evidence type="ECO:0000256" key="3">
    <source>
        <dbReference type="ARBA" id="ARBA00022475"/>
    </source>
</evidence>
<dbReference type="Gene3D" id="1.20.1250.20">
    <property type="entry name" value="MFS general substrate transporter like domains"/>
    <property type="match status" value="1"/>
</dbReference>